<protein>
    <submittedName>
        <fullName evidence="3">Uncharacterized protein</fullName>
    </submittedName>
</protein>
<accession>A0A6A4H942</accession>
<feature type="compositionally biased region" description="Polar residues" evidence="1">
    <location>
        <begin position="1"/>
        <end position="17"/>
    </location>
</feature>
<keyword evidence="2" id="KW-1133">Transmembrane helix</keyword>
<reference evidence="3" key="1">
    <citation type="journal article" date="2019" name="Environ. Microbiol.">
        <title>Fungal ecological strategies reflected in gene transcription - a case study of two litter decomposers.</title>
        <authorList>
            <person name="Barbi F."/>
            <person name="Kohler A."/>
            <person name="Barry K."/>
            <person name="Baskaran P."/>
            <person name="Daum C."/>
            <person name="Fauchery L."/>
            <person name="Ihrmark K."/>
            <person name="Kuo A."/>
            <person name="LaButti K."/>
            <person name="Lipzen A."/>
            <person name="Morin E."/>
            <person name="Grigoriev I.V."/>
            <person name="Henrissat B."/>
            <person name="Lindahl B."/>
            <person name="Martin F."/>
        </authorList>
    </citation>
    <scope>NUCLEOTIDE SEQUENCE</scope>
    <source>
        <strain evidence="3">JB14</strain>
    </source>
</reference>
<keyword evidence="4" id="KW-1185">Reference proteome</keyword>
<dbReference type="Proteomes" id="UP000799118">
    <property type="component" value="Unassembled WGS sequence"/>
</dbReference>
<keyword evidence="2" id="KW-0472">Membrane</keyword>
<feature type="transmembrane region" description="Helical" evidence="2">
    <location>
        <begin position="222"/>
        <end position="242"/>
    </location>
</feature>
<evidence type="ECO:0000256" key="2">
    <source>
        <dbReference type="SAM" id="Phobius"/>
    </source>
</evidence>
<name>A0A6A4H942_9AGAR</name>
<evidence type="ECO:0000256" key="1">
    <source>
        <dbReference type="SAM" id="MobiDB-lite"/>
    </source>
</evidence>
<feature type="transmembrane region" description="Helical" evidence="2">
    <location>
        <begin position="125"/>
        <end position="148"/>
    </location>
</feature>
<proteinExistence type="predicted"/>
<organism evidence="3 4">
    <name type="scientific">Gymnopus androsaceus JB14</name>
    <dbReference type="NCBI Taxonomy" id="1447944"/>
    <lineage>
        <taxon>Eukaryota</taxon>
        <taxon>Fungi</taxon>
        <taxon>Dikarya</taxon>
        <taxon>Basidiomycota</taxon>
        <taxon>Agaricomycotina</taxon>
        <taxon>Agaricomycetes</taxon>
        <taxon>Agaricomycetidae</taxon>
        <taxon>Agaricales</taxon>
        <taxon>Marasmiineae</taxon>
        <taxon>Omphalotaceae</taxon>
        <taxon>Gymnopus</taxon>
    </lineage>
</organism>
<dbReference type="OrthoDB" id="2961064at2759"/>
<feature type="transmembrane region" description="Helical" evidence="2">
    <location>
        <begin position="168"/>
        <end position="190"/>
    </location>
</feature>
<feature type="compositionally biased region" description="Polar residues" evidence="1">
    <location>
        <begin position="29"/>
        <end position="38"/>
    </location>
</feature>
<feature type="region of interest" description="Disordered" evidence="1">
    <location>
        <begin position="84"/>
        <end position="107"/>
    </location>
</feature>
<gene>
    <name evidence="3" type="ORF">BT96DRAFT_923462</name>
</gene>
<feature type="region of interest" description="Disordered" evidence="1">
    <location>
        <begin position="1"/>
        <end position="38"/>
    </location>
</feature>
<evidence type="ECO:0000313" key="4">
    <source>
        <dbReference type="Proteomes" id="UP000799118"/>
    </source>
</evidence>
<sequence length="283" mass="29869">MGWLGTNRTSGAISGSPRTAYDESKSSEQFHGTSSTARSVSPFPWAAAPVRHPFQLTNTSNAYSTAPPSITSDTLLHPTTAAAMPINSSQNPSNNDILPERRPPTRISYRGRPVRSWIAENRKQSLFIASPFPITLSIVYIVVGHAILRAAQSSQSQSSYELAPLSSSAKAGAVGGAILTLPIMLLLYVVQRMCMGPSNTSGPDDFFDDESDAGDQVLWRRILAYALLDITAVFVGTVAGPIGVSILKSSSSSSTLSAAQGAASATIGGMLFLPLIILLCVVL</sequence>
<dbReference type="AlphaFoldDB" id="A0A6A4H942"/>
<evidence type="ECO:0000313" key="3">
    <source>
        <dbReference type="EMBL" id="KAE9394601.1"/>
    </source>
</evidence>
<feature type="transmembrane region" description="Helical" evidence="2">
    <location>
        <begin position="262"/>
        <end position="282"/>
    </location>
</feature>
<keyword evidence="2" id="KW-0812">Transmembrane</keyword>
<feature type="compositionally biased region" description="Polar residues" evidence="1">
    <location>
        <begin position="86"/>
        <end position="96"/>
    </location>
</feature>
<dbReference type="EMBL" id="ML769547">
    <property type="protein sequence ID" value="KAE9394601.1"/>
    <property type="molecule type" value="Genomic_DNA"/>
</dbReference>